<feature type="region of interest" description="Disordered" evidence="1">
    <location>
        <begin position="228"/>
        <end position="269"/>
    </location>
</feature>
<accession>A0ABD3UV75</accession>
<proteinExistence type="predicted"/>
<protein>
    <recommendedName>
        <fullName evidence="2">Myb/SANT-like DNA-binding domain-containing protein</fullName>
    </recommendedName>
</protein>
<sequence>MSQDKNTSFSVVVQRDGRTFNLRCTEEIAKMLVSKTVDPSVKELLISGLLESQFPKCNEPVSHATEANSDENYNNNEKALKDTNEPIKAKGDIQESPSTSGTKGISQDGTSEQNIDDPNISQAIHTWKGNEEDLLVSLRHDKHKHFAIKKNHSQLWTEIASEINEHFNSKITGIQAQYKYNNLKKKWKEIIDSVSTTGSEPKAFRQREAFDEFYGTKASTKPHFTVDSSKTTEDIPMISDDGQPIEKKQQNQSLLQSNKKKKNKRKSSEIVELIERHHEEFTETMERFHSDKLKRYDRMLDLYERELNIKEKK</sequence>
<evidence type="ECO:0000313" key="4">
    <source>
        <dbReference type="Proteomes" id="UP001634394"/>
    </source>
</evidence>
<evidence type="ECO:0000313" key="3">
    <source>
        <dbReference type="EMBL" id="KAL3853020.1"/>
    </source>
</evidence>
<evidence type="ECO:0000259" key="2">
    <source>
        <dbReference type="Pfam" id="PF13837"/>
    </source>
</evidence>
<feature type="domain" description="Myb/SANT-like DNA-binding" evidence="2">
    <location>
        <begin position="125"/>
        <end position="206"/>
    </location>
</feature>
<dbReference type="Pfam" id="PF13837">
    <property type="entry name" value="Myb_DNA-bind_4"/>
    <property type="match status" value="1"/>
</dbReference>
<dbReference type="Proteomes" id="UP001634394">
    <property type="component" value="Unassembled WGS sequence"/>
</dbReference>
<gene>
    <name evidence="3" type="ORF">ACJMK2_016606</name>
</gene>
<keyword evidence="4" id="KW-1185">Reference proteome</keyword>
<dbReference type="AlphaFoldDB" id="A0ABD3UV75"/>
<name>A0ABD3UV75_SINWO</name>
<feature type="compositionally biased region" description="Polar residues" evidence="1">
    <location>
        <begin position="65"/>
        <end position="77"/>
    </location>
</feature>
<feature type="compositionally biased region" description="Basic and acidic residues" evidence="1">
    <location>
        <begin position="78"/>
        <end position="93"/>
    </location>
</feature>
<dbReference type="InterPro" id="IPR044822">
    <property type="entry name" value="Myb_DNA-bind_4"/>
</dbReference>
<reference evidence="3 4" key="1">
    <citation type="submission" date="2024-11" db="EMBL/GenBank/DDBJ databases">
        <title>Chromosome-level genome assembly of the freshwater bivalve Anodonta woodiana.</title>
        <authorList>
            <person name="Chen X."/>
        </authorList>
    </citation>
    <scope>NUCLEOTIDE SEQUENCE [LARGE SCALE GENOMIC DNA]</scope>
    <source>
        <strain evidence="3">MN2024</strain>
        <tissue evidence="3">Gills</tissue>
    </source>
</reference>
<feature type="compositionally biased region" description="Polar residues" evidence="1">
    <location>
        <begin position="95"/>
        <end position="113"/>
    </location>
</feature>
<comment type="caution">
    <text evidence="3">The sequence shown here is derived from an EMBL/GenBank/DDBJ whole genome shotgun (WGS) entry which is preliminary data.</text>
</comment>
<dbReference type="EMBL" id="JBJQND010000015">
    <property type="protein sequence ID" value="KAL3853020.1"/>
    <property type="molecule type" value="Genomic_DNA"/>
</dbReference>
<feature type="region of interest" description="Disordered" evidence="1">
    <location>
        <begin position="60"/>
        <end position="117"/>
    </location>
</feature>
<evidence type="ECO:0000256" key="1">
    <source>
        <dbReference type="SAM" id="MobiDB-lite"/>
    </source>
</evidence>
<organism evidence="3 4">
    <name type="scientific">Sinanodonta woodiana</name>
    <name type="common">Chinese pond mussel</name>
    <name type="synonym">Anodonta woodiana</name>
    <dbReference type="NCBI Taxonomy" id="1069815"/>
    <lineage>
        <taxon>Eukaryota</taxon>
        <taxon>Metazoa</taxon>
        <taxon>Spiralia</taxon>
        <taxon>Lophotrochozoa</taxon>
        <taxon>Mollusca</taxon>
        <taxon>Bivalvia</taxon>
        <taxon>Autobranchia</taxon>
        <taxon>Heteroconchia</taxon>
        <taxon>Palaeoheterodonta</taxon>
        <taxon>Unionida</taxon>
        <taxon>Unionoidea</taxon>
        <taxon>Unionidae</taxon>
        <taxon>Unioninae</taxon>
        <taxon>Sinanodonta</taxon>
    </lineage>
</organism>